<dbReference type="SUPFAM" id="SSF51294">
    <property type="entry name" value="Hedgehog/intein (Hint) domain"/>
    <property type="match status" value="1"/>
</dbReference>
<comment type="caution">
    <text evidence="2">The sequence shown here is derived from an EMBL/GenBank/DDBJ whole genome shotgun (WGS) entry which is preliminary data.</text>
</comment>
<reference evidence="3" key="1">
    <citation type="journal article" date="2019" name="Int. J. Syst. Evol. Microbiol.">
        <title>The Global Catalogue of Microorganisms (GCM) 10K type strain sequencing project: providing services to taxonomists for standard genome sequencing and annotation.</title>
        <authorList>
            <consortium name="The Broad Institute Genomics Platform"/>
            <consortium name="The Broad Institute Genome Sequencing Center for Infectious Disease"/>
            <person name="Wu L."/>
            <person name="Ma J."/>
        </authorList>
    </citation>
    <scope>NUCLEOTIDE SEQUENCE [LARGE SCALE GENOMIC DNA]</scope>
    <source>
        <strain evidence="3">JCM 3380</strain>
    </source>
</reference>
<dbReference type="Pfam" id="PF07591">
    <property type="entry name" value="PT-HINT"/>
    <property type="match status" value="1"/>
</dbReference>
<evidence type="ECO:0000313" key="3">
    <source>
        <dbReference type="Proteomes" id="UP001500416"/>
    </source>
</evidence>
<evidence type="ECO:0000313" key="2">
    <source>
        <dbReference type="EMBL" id="GAA0256441.1"/>
    </source>
</evidence>
<protein>
    <recommendedName>
        <fullName evidence="1">Hint domain-containing protein</fullName>
    </recommendedName>
</protein>
<dbReference type="EMBL" id="BAAABU010000024">
    <property type="protein sequence ID" value="GAA0256441.1"/>
    <property type="molecule type" value="Genomic_DNA"/>
</dbReference>
<dbReference type="CDD" id="cd20745">
    <property type="entry name" value="FIX_RhsA_AHH_HNH-like"/>
    <property type="match status" value="1"/>
</dbReference>
<dbReference type="SMART" id="SM00306">
    <property type="entry name" value="HintN"/>
    <property type="match status" value="1"/>
</dbReference>
<gene>
    <name evidence="2" type="ORF">GCM10010492_66710</name>
</gene>
<dbReference type="Gene3D" id="2.170.16.10">
    <property type="entry name" value="Hedgehog/Intein (Hint) domain"/>
    <property type="match status" value="1"/>
</dbReference>
<proteinExistence type="predicted"/>
<dbReference type="Proteomes" id="UP001500416">
    <property type="component" value="Unassembled WGS sequence"/>
</dbReference>
<name>A0ABP3E9T0_9PSEU</name>
<dbReference type="CDD" id="cd00081">
    <property type="entry name" value="Hint"/>
    <property type="match status" value="1"/>
</dbReference>
<dbReference type="InterPro" id="IPR006141">
    <property type="entry name" value="Intein_N"/>
</dbReference>
<keyword evidence="3" id="KW-1185">Reference proteome</keyword>
<sequence length="362" mass="38012">MQTSCGSSRTQTATSEYPKCAECRNGPWSREKLQMFIDMMGVAVPAIGDGADLANCGIHAAYGEWGDASLSCAAAVPIVGIAAGLAKMAKNGQKLADTAGDGKAAVKCANSFTGDTHVLMADGTTKPIDQIKVGDKVTNSEPESAETEQHVVLAVIVTDADKDYADLTIATPDGNKTIRATAHHPIYNATAKRWVDAGDLDPGDQLNTPGNGRAAIQATRHYTATLRTYNLTIDVVHTYYVLAGSTSVLVHNSGGCPHVNLDAVPEDLRGPARDVIDSMDKNGTLPPGVQQGGTRGMPGIYGGEGLPAAPPRYYVETDILPTPPGGKRPASGRLVFGGRGEVWYTEHYKDGFVQLRGANCGC</sequence>
<evidence type="ECO:0000259" key="1">
    <source>
        <dbReference type="SMART" id="SM00306"/>
    </source>
</evidence>
<dbReference type="PROSITE" id="PS50817">
    <property type="entry name" value="INTEIN_N_TER"/>
    <property type="match status" value="1"/>
</dbReference>
<dbReference type="InterPro" id="IPR003587">
    <property type="entry name" value="Hint_dom_N"/>
</dbReference>
<dbReference type="Gene3D" id="3.10.450.30">
    <property type="entry name" value="Microbial ribonucleases"/>
    <property type="match status" value="1"/>
</dbReference>
<feature type="domain" description="Hint" evidence="1">
    <location>
        <begin position="109"/>
        <end position="210"/>
    </location>
</feature>
<dbReference type="InterPro" id="IPR036844">
    <property type="entry name" value="Hint_dom_sf"/>
</dbReference>
<organism evidence="2 3">
    <name type="scientific">Saccharothrix mutabilis subsp. mutabilis</name>
    <dbReference type="NCBI Taxonomy" id="66855"/>
    <lineage>
        <taxon>Bacteria</taxon>
        <taxon>Bacillati</taxon>
        <taxon>Actinomycetota</taxon>
        <taxon>Actinomycetes</taxon>
        <taxon>Pseudonocardiales</taxon>
        <taxon>Pseudonocardiaceae</taxon>
        <taxon>Saccharothrix</taxon>
    </lineage>
</organism>
<accession>A0ABP3E9T0</accession>